<dbReference type="Gene3D" id="3.40.50.2000">
    <property type="entry name" value="Glycogen Phosphorylase B"/>
    <property type="match status" value="2"/>
</dbReference>
<dbReference type="AlphaFoldDB" id="A0A364Y527"/>
<evidence type="ECO:0000259" key="1">
    <source>
        <dbReference type="Pfam" id="PF00534"/>
    </source>
</evidence>
<dbReference type="PANTHER" id="PTHR45947">
    <property type="entry name" value="SULFOQUINOVOSYL TRANSFERASE SQD2"/>
    <property type="match status" value="1"/>
</dbReference>
<dbReference type="InterPro" id="IPR001296">
    <property type="entry name" value="Glyco_trans_1"/>
</dbReference>
<evidence type="ECO:0000313" key="3">
    <source>
        <dbReference type="EMBL" id="RAW01288.1"/>
    </source>
</evidence>
<dbReference type="InterPro" id="IPR050194">
    <property type="entry name" value="Glycosyltransferase_grp1"/>
</dbReference>
<dbReference type="CDD" id="cd03808">
    <property type="entry name" value="GT4_CapM-like"/>
    <property type="match status" value="1"/>
</dbReference>
<comment type="caution">
    <text evidence="3">The sequence shown here is derived from an EMBL/GenBank/DDBJ whole genome shotgun (WGS) entry which is preliminary data.</text>
</comment>
<dbReference type="Proteomes" id="UP000251889">
    <property type="component" value="Unassembled WGS sequence"/>
</dbReference>
<dbReference type="OrthoDB" id="9790710at2"/>
<dbReference type="Pfam" id="PF00534">
    <property type="entry name" value="Glycos_transf_1"/>
    <property type="match status" value="1"/>
</dbReference>
<dbReference type="Pfam" id="PF13579">
    <property type="entry name" value="Glyco_trans_4_4"/>
    <property type="match status" value="1"/>
</dbReference>
<keyword evidence="4" id="KW-1185">Reference proteome</keyword>
<dbReference type="InterPro" id="IPR028098">
    <property type="entry name" value="Glyco_trans_4-like_N"/>
</dbReference>
<dbReference type="EMBL" id="QMFY01000004">
    <property type="protein sequence ID" value="RAW01288.1"/>
    <property type="molecule type" value="Genomic_DNA"/>
</dbReference>
<reference evidence="3 4" key="1">
    <citation type="submission" date="2018-06" db="EMBL/GenBank/DDBJ databases">
        <title>Chryseolinea flavus sp. nov., a member of the phylum Bacteroidetes isolated from soil.</title>
        <authorList>
            <person name="Li Y."/>
            <person name="Wang J."/>
        </authorList>
    </citation>
    <scope>NUCLEOTIDE SEQUENCE [LARGE SCALE GENOMIC DNA]</scope>
    <source>
        <strain evidence="3 4">SDU1-6</strain>
    </source>
</reference>
<accession>A0A364Y527</accession>
<feature type="domain" description="Glycosyl transferase family 1" evidence="1">
    <location>
        <begin position="197"/>
        <end position="361"/>
    </location>
</feature>
<organism evidence="3 4">
    <name type="scientific">Pseudochryseolinea flava</name>
    <dbReference type="NCBI Taxonomy" id="2059302"/>
    <lineage>
        <taxon>Bacteria</taxon>
        <taxon>Pseudomonadati</taxon>
        <taxon>Bacteroidota</taxon>
        <taxon>Cytophagia</taxon>
        <taxon>Cytophagales</taxon>
        <taxon>Fulvivirgaceae</taxon>
        <taxon>Pseudochryseolinea</taxon>
    </lineage>
</organism>
<name>A0A364Y527_9BACT</name>
<dbReference type="RefSeq" id="WP_112746774.1">
    <property type="nucleotide sequence ID" value="NZ_QMFY01000004.1"/>
</dbReference>
<proteinExistence type="predicted"/>
<evidence type="ECO:0000313" key="4">
    <source>
        <dbReference type="Proteomes" id="UP000251889"/>
    </source>
</evidence>
<sequence>MENKRKLLRITTVPISLKVLIKGQMRFMQQQGFDVLAVSADGKERTDVIHNEGVSHVVVPMSRIISPFQDLASLFALWKLMRKYRPDIVHTHTPKAGLLGMMAAFLCRVPLRLHTVAGLPLMETQGFKRKLLLFTEWLTYRCAHKVYPNSYGLKKFIDENISVSALKLEVIGRGSSNGIDVNFFCRNETLESKAAIIREQYGIDSSWTTFSFVGRIVNDKGIEELLIAFDRVSKQTKAKLILVGHFEPELDPITQKSQEILKDNKDIIHVGFQSDVRPYVVASDIFVFPSYREGFPNVVMQACCLEVACIVSDINGCNEIIAHNETGFIVPVKKHEPLFDAMKQLSDNPDVRKQFGKKARAFVKENFDQSYVWSKLLEAYNQQQ</sequence>
<evidence type="ECO:0000259" key="2">
    <source>
        <dbReference type="Pfam" id="PF13579"/>
    </source>
</evidence>
<dbReference type="SUPFAM" id="SSF53756">
    <property type="entry name" value="UDP-Glycosyltransferase/glycogen phosphorylase"/>
    <property type="match status" value="1"/>
</dbReference>
<dbReference type="GO" id="GO:0016757">
    <property type="term" value="F:glycosyltransferase activity"/>
    <property type="evidence" value="ECO:0007669"/>
    <property type="project" value="InterPro"/>
</dbReference>
<gene>
    <name evidence="3" type="ORF">DQQ10_10280</name>
</gene>
<dbReference type="PANTHER" id="PTHR45947:SF3">
    <property type="entry name" value="SULFOQUINOVOSYL TRANSFERASE SQD2"/>
    <property type="match status" value="1"/>
</dbReference>
<feature type="domain" description="Glycosyltransferase subfamily 4-like N-terminal" evidence="2">
    <location>
        <begin position="26"/>
        <end position="174"/>
    </location>
</feature>
<protein>
    <submittedName>
        <fullName evidence="3">Glycosyltransferase family 1 protein</fullName>
    </submittedName>
</protein>
<keyword evidence="3" id="KW-0808">Transferase</keyword>